<dbReference type="EMBL" id="GGEC01088788">
    <property type="protein sequence ID" value="MBX69272.1"/>
    <property type="molecule type" value="Transcribed_RNA"/>
</dbReference>
<dbReference type="AlphaFoldDB" id="A0A2P2QQH3"/>
<organism evidence="1">
    <name type="scientific">Rhizophora mucronata</name>
    <name type="common">Asiatic mangrove</name>
    <dbReference type="NCBI Taxonomy" id="61149"/>
    <lineage>
        <taxon>Eukaryota</taxon>
        <taxon>Viridiplantae</taxon>
        <taxon>Streptophyta</taxon>
        <taxon>Embryophyta</taxon>
        <taxon>Tracheophyta</taxon>
        <taxon>Spermatophyta</taxon>
        <taxon>Magnoliopsida</taxon>
        <taxon>eudicotyledons</taxon>
        <taxon>Gunneridae</taxon>
        <taxon>Pentapetalae</taxon>
        <taxon>rosids</taxon>
        <taxon>fabids</taxon>
        <taxon>Malpighiales</taxon>
        <taxon>Rhizophoraceae</taxon>
        <taxon>Rhizophora</taxon>
    </lineage>
</organism>
<reference evidence="1" key="1">
    <citation type="submission" date="2018-02" db="EMBL/GenBank/DDBJ databases">
        <title>Rhizophora mucronata_Transcriptome.</title>
        <authorList>
            <person name="Meera S.P."/>
            <person name="Sreeshan A."/>
            <person name="Augustine A."/>
        </authorList>
    </citation>
    <scope>NUCLEOTIDE SEQUENCE</scope>
    <source>
        <tissue evidence="1">Leaf</tissue>
    </source>
</reference>
<name>A0A2P2QQH3_RHIMU</name>
<protein>
    <submittedName>
        <fullName evidence="1">Uncharacterized protein</fullName>
    </submittedName>
</protein>
<evidence type="ECO:0000313" key="1">
    <source>
        <dbReference type="EMBL" id="MBX69272.1"/>
    </source>
</evidence>
<sequence length="34" mass="3732">MLASGTASPVGWEVDKIPSLFREPLINRSRTCSL</sequence>
<accession>A0A2P2QQH3</accession>
<proteinExistence type="predicted"/>